<dbReference type="InterPro" id="IPR000639">
    <property type="entry name" value="Epox_hydrolase-like"/>
</dbReference>
<evidence type="ECO:0000313" key="2">
    <source>
        <dbReference type="EMBL" id="GAA4339600.1"/>
    </source>
</evidence>
<organism evidence="2 3">
    <name type="scientific">Variovorax defluvii</name>
    <dbReference type="NCBI Taxonomy" id="913761"/>
    <lineage>
        <taxon>Bacteria</taxon>
        <taxon>Pseudomonadati</taxon>
        <taxon>Pseudomonadota</taxon>
        <taxon>Betaproteobacteria</taxon>
        <taxon>Burkholderiales</taxon>
        <taxon>Comamonadaceae</taxon>
        <taxon>Variovorax</taxon>
    </lineage>
</organism>
<dbReference type="Proteomes" id="UP001500975">
    <property type="component" value="Unassembled WGS sequence"/>
</dbReference>
<dbReference type="Pfam" id="PF12697">
    <property type="entry name" value="Abhydrolase_6"/>
    <property type="match status" value="1"/>
</dbReference>
<evidence type="ECO:0000259" key="1">
    <source>
        <dbReference type="Pfam" id="PF12697"/>
    </source>
</evidence>
<dbReference type="EMBL" id="BAABGJ010000015">
    <property type="protein sequence ID" value="GAA4339600.1"/>
    <property type="molecule type" value="Genomic_DNA"/>
</dbReference>
<protein>
    <recommendedName>
        <fullName evidence="1">AB hydrolase-1 domain-containing protein</fullName>
    </recommendedName>
</protein>
<dbReference type="RefSeq" id="WP_345537463.1">
    <property type="nucleotide sequence ID" value="NZ_BAABGJ010000015.1"/>
</dbReference>
<name>A0ABP8HI13_9BURK</name>
<dbReference type="Gene3D" id="3.40.50.1820">
    <property type="entry name" value="alpha/beta hydrolase"/>
    <property type="match status" value="1"/>
</dbReference>
<keyword evidence="3" id="KW-1185">Reference proteome</keyword>
<gene>
    <name evidence="2" type="ORF">GCM10023165_19070</name>
</gene>
<feature type="domain" description="AB hydrolase-1" evidence="1">
    <location>
        <begin position="54"/>
        <end position="287"/>
    </location>
</feature>
<proteinExistence type="predicted"/>
<dbReference type="InterPro" id="IPR029058">
    <property type="entry name" value="AB_hydrolase_fold"/>
</dbReference>
<dbReference type="InterPro" id="IPR050228">
    <property type="entry name" value="Carboxylesterase_BioH"/>
</dbReference>
<dbReference type="PRINTS" id="PR00412">
    <property type="entry name" value="EPOXHYDRLASE"/>
</dbReference>
<dbReference type="PANTHER" id="PTHR43194:SF5">
    <property type="entry name" value="PIMELOYL-[ACYL-CARRIER PROTEIN] METHYL ESTER ESTERASE"/>
    <property type="match status" value="1"/>
</dbReference>
<dbReference type="InterPro" id="IPR000073">
    <property type="entry name" value="AB_hydrolase_1"/>
</dbReference>
<comment type="caution">
    <text evidence="2">The sequence shown here is derived from an EMBL/GenBank/DDBJ whole genome shotgun (WGS) entry which is preliminary data.</text>
</comment>
<sequence length="294" mass="32026">MPDTSSLFDPTADANAQRLIARLDGLSTHHDVVHDGRRVRWRRFGQASAQRPPLVLLHGGHGSWMHWLCNIEALSAARTLWLPDMPGFHDSDEPMPPAAGQSPLEPALDALAGSLDGLVGAQSPIDLAGFSFGGLVASKLAQRRGQVRRLALLGSAGHGTKRRMAVQMINWREARDRLEERSALLHNLRALMLHDPAAIDAPAFAIHDLSCHGTRFRSKEISMTGGLQAALDSYAGPVLLLWGEHDVTADARPLVAQLTAGRTQREGVVIDGAGHWVQYERPVEVNALLLRFFA</sequence>
<dbReference type="PANTHER" id="PTHR43194">
    <property type="entry name" value="HYDROLASE ALPHA/BETA FOLD FAMILY"/>
    <property type="match status" value="1"/>
</dbReference>
<evidence type="ECO:0000313" key="3">
    <source>
        <dbReference type="Proteomes" id="UP001500975"/>
    </source>
</evidence>
<reference evidence="3" key="1">
    <citation type="journal article" date="2019" name="Int. J. Syst. Evol. Microbiol.">
        <title>The Global Catalogue of Microorganisms (GCM) 10K type strain sequencing project: providing services to taxonomists for standard genome sequencing and annotation.</title>
        <authorList>
            <consortium name="The Broad Institute Genomics Platform"/>
            <consortium name="The Broad Institute Genome Sequencing Center for Infectious Disease"/>
            <person name="Wu L."/>
            <person name="Ma J."/>
        </authorList>
    </citation>
    <scope>NUCLEOTIDE SEQUENCE [LARGE SCALE GENOMIC DNA]</scope>
    <source>
        <strain evidence="3">JCM 17804</strain>
    </source>
</reference>
<accession>A0ABP8HI13</accession>
<dbReference type="SUPFAM" id="SSF53474">
    <property type="entry name" value="alpha/beta-Hydrolases"/>
    <property type="match status" value="1"/>
</dbReference>